<evidence type="ECO:0000256" key="9">
    <source>
        <dbReference type="NCBIfam" id="TIGR01128"/>
    </source>
</evidence>
<proteinExistence type="inferred from homology"/>
<dbReference type="SUPFAM" id="SSF52540">
    <property type="entry name" value="P-loop containing nucleoside triphosphate hydrolases"/>
    <property type="match status" value="1"/>
</dbReference>
<feature type="domain" description="DNA polymerase III gamma subunit" evidence="11">
    <location>
        <begin position="197"/>
        <end position="305"/>
    </location>
</feature>
<dbReference type="Gene3D" id="1.10.8.60">
    <property type="match status" value="1"/>
</dbReference>
<dbReference type="PANTHER" id="PTHR34388">
    <property type="entry name" value="DNA POLYMERASE III SUBUNIT DELTA"/>
    <property type="match status" value="1"/>
</dbReference>
<dbReference type="InterPro" id="IPR010372">
    <property type="entry name" value="DNA_pol3_delta_N"/>
</dbReference>
<dbReference type="EC" id="2.7.7.7" evidence="1 9"/>
<dbReference type="InterPro" id="IPR027417">
    <property type="entry name" value="P-loop_NTPase"/>
</dbReference>
<dbReference type="RefSeq" id="WP_194295929.1">
    <property type="nucleotide sequence ID" value="NZ_ARXX01000066.1"/>
</dbReference>
<comment type="caution">
    <text evidence="12">The sequence shown here is derived from an EMBL/GenBank/DDBJ whole genome shotgun (WGS) entry which is preliminary data.</text>
</comment>
<dbReference type="InterPro" id="IPR008921">
    <property type="entry name" value="DNA_pol3_clamp-load_cplx_C"/>
</dbReference>
<sequence length="333" mass="36860">MRLRVEQLAKHLQGDLLPVYLVAGDEPLQQDEAMDAVRAAAREQGFDERQRFSADTGIDWNALINEAQSMSLFGGRRILELVLGEKRPDKTGSQIIRDLLAQPSPDTLLLIRCSRLDRRKDWNSAWVKALEKVGAVLEIWPVEGKQLQHWLRDRLAGRGLSIHDDALELLIERSEGNLLAAAQEVDKLALLAEGGTVDADTVQQAVGDSSRYTPFDLTDATGRGDARRALRILRTLRAEGVEAPVILWALGRDIRALDALATGGQPPRMPPQRLRALEARARQLPPRQLHRAQALAIRADQAIKGMGPGDPWQFLAGLILRLCGQPLPAILEK</sequence>
<name>A0ABS0AXD1_9GAMM</name>
<evidence type="ECO:0000259" key="11">
    <source>
        <dbReference type="Pfam" id="PF12169"/>
    </source>
</evidence>
<evidence type="ECO:0000259" key="10">
    <source>
        <dbReference type="Pfam" id="PF06144"/>
    </source>
</evidence>
<protein>
    <recommendedName>
        <fullName evidence="2 9">DNA polymerase III subunit delta</fullName>
        <ecNumber evidence="1 9">2.7.7.7</ecNumber>
    </recommendedName>
</protein>
<dbReference type="EMBL" id="ARXX01000066">
    <property type="protein sequence ID" value="MBF5057940.1"/>
    <property type="molecule type" value="Genomic_DNA"/>
</dbReference>
<dbReference type="Pfam" id="PF06144">
    <property type="entry name" value="DNA_pol3_delta"/>
    <property type="match status" value="1"/>
</dbReference>
<gene>
    <name evidence="12" type="ORF">Y5W_03234</name>
</gene>
<evidence type="ECO:0000256" key="3">
    <source>
        <dbReference type="ARBA" id="ARBA00022679"/>
    </source>
</evidence>
<dbReference type="Pfam" id="PF12169">
    <property type="entry name" value="DNA_pol3_gamma3"/>
    <property type="match status" value="1"/>
</dbReference>
<dbReference type="Proteomes" id="UP000662703">
    <property type="component" value="Unassembled WGS sequence"/>
</dbReference>
<evidence type="ECO:0000256" key="1">
    <source>
        <dbReference type="ARBA" id="ARBA00012417"/>
    </source>
</evidence>
<evidence type="ECO:0000313" key="12">
    <source>
        <dbReference type="EMBL" id="MBF5057940.1"/>
    </source>
</evidence>
<dbReference type="SUPFAM" id="SSF48019">
    <property type="entry name" value="post-AAA+ oligomerization domain-like"/>
    <property type="match status" value="1"/>
</dbReference>
<keyword evidence="6" id="KW-0239">DNA-directed DNA polymerase</keyword>
<keyword evidence="3" id="KW-0808">Transferase</keyword>
<evidence type="ECO:0000256" key="4">
    <source>
        <dbReference type="ARBA" id="ARBA00022695"/>
    </source>
</evidence>
<evidence type="ECO:0000256" key="5">
    <source>
        <dbReference type="ARBA" id="ARBA00022705"/>
    </source>
</evidence>
<reference evidence="12 13" key="1">
    <citation type="submission" date="2012-09" db="EMBL/GenBank/DDBJ databases">
        <title>Genome Sequence of alkane-degrading Bacterium Alcanivorax sp. 521-1.</title>
        <authorList>
            <person name="Lai Q."/>
            <person name="Shao Z."/>
        </authorList>
    </citation>
    <scope>NUCLEOTIDE SEQUENCE [LARGE SCALE GENOMIC DNA]</scope>
    <source>
        <strain evidence="12 13">521-1</strain>
    </source>
</reference>
<dbReference type="NCBIfam" id="TIGR01128">
    <property type="entry name" value="holA"/>
    <property type="match status" value="1"/>
</dbReference>
<keyword evidence="5" id="KW-0235">DNA replication</keyword>
<organism evidence="12 13">
    <name type="scientific">Alloalcanivorax profundimaris</name>
    <dbReference type="NCBI Taxonomy" id="2735259"/>
    <lineage>
        <taxon>Bacteria</taxon>
        <taxon>Pseudomonadati</taxon>
        <taxon>Pseudomonadota</taxon>
        <taxon>Gammaproteobacteria</taxon>
        <taxon>Oceanospirillales</taxon>
        <taxon>Alcanivoracaceae</taxon>
        <taxon>Alloalcanivorax</taxon>
    </lineage>
</organism>
<keyword evidence="13" id="KW-1185">Reference proteome</keyword>
<dbReference type="InterPro" id="IPR022754">
    <property type="entry name" value="DNA_pol_III_gamma-3"/>
</dbReference>
<feature type="domain" description="DNA polymerase III delta N-terminal" evidence="10">
    <location>
        <begin position="20"/>
        <end position="138"/>
    </location>
</feature>
<keyword evidence="4" id="KW-0548">Nucleotidyltransferase</keyword>
<dbReference type="PANTHER" id="PTHR34388:SF1">
    <property type="entry name" value="DNA POLYMERASE III SUBUNIT DELTA"/>
    <property type="match status" value="1"/>
</dbReference>
<evidence type="ECO:0000256" key="7">
    <source>
        <dbReference type="ARBA" id="ARBA00034754"/>
    </source>
</evidence>
<evidence type="ECO:0000256" key="2">
    <source>
        <dbReference type="ARBA" id="ARBA00017703"/>
    </source>
</evidence>
<comment type="catalytic activity">
    <reaction evidence="8">
        <text>DNA(n) + a 2'-deoxyribonucleoside 5'-triphosphate = DNA(n+1) + diphosphate</text>
        <dbReference type="Rhea" id="RHEA:22508"/>
        <dbReference type="Rhea" id="RHEA-COMP:17339"/>
        <dbReference type="Rhea" id="RHEA-COMP:17340"/>
        <dbReference type="ChEBI" id="CHEBI:33019"/>
        <dbReference type="ChEBI" id="CHEBI:61560"/>
        <dbReference type="ChEBI" id="CHEBI:173112"/>
        <dbReference type="EC" id="2.7.7.7"/>
    </reaction>
</comment>
<dbReference type="Gene3D" id="1.20.272.10">
    <property type="match status" value="1"/>
</dbReference>
<evidence type="ECO:0000256" key="6">
    <source>
        <dbReference type="ARBA" id="ARBA00022932"/>
    </source>
</evidence>
<dbReference type="Gene3D" id="3.40.50.300">
    <property type="entry name" value="P-loop containing nucleotide triphosphate hydrolases"/>
    <property type="match status" value="1"/>
</dbReference>
<dbReference type="InterPro" id="IPR005790">
    <property type="entry name" value="DNA_polIII_delta"/>
</dbReference>
<dbReference type="CDD" id="cd18138">
    <property type="entry name" value="HLD_clamp_pol_III_delta"/>
    <property type="match status" value="1"/>
</dbReference>
<evidence type="ECO:0000256" key="8">
    <source>
        <dbReference type="ARBA" id="ARBA00049244"/>
    </source>
</evidence>
<comment type="similarity">
    <text evidence="7">Belongs to the DNA polymerase HolA subunit family.</text>
</comment>
<accession>A0ABS0AXD1</accession>
<evidence type="ECO:0000313" key="13">
    <source>
        <dbReference type="Proteomes" id="UP000662703"/>
    </source>
</evidence>